<comment type="subcellular location">
    <subcellularLocation>
        <location evidence="1">Cell membrane</location>
        <topology evidence="1">Multi-pass membrane protein</topology>
    </subcellularLocation>
</comment>
<evidence type="ECO:0000313" key="16">
    <source>
        <dbReference type="Proteomes" id="UP000887013"/>
    </source>
</evidence>
<dbReference type="Gene3D" id="3.40.190.10">
    <property type="entry name" value="Periplasmic binding protein-like II"/>
    <property type="match status" value="1"/>
</dbReference>
<evidence type="ECO:0000256" key="5">
    <source>
        <dbReference type="ARBA" id="ARBA00022692"/>
    </source>
</evidence>
<proteinExistence type="inferred from homology"/>
<keyword evidence="9" id="KW-0675">Receptor</keyword>
<dbReference type="Gene3D" id="1.10.287.70">
    <property type="match status" value="1"/>
</dbReference>
<dbReference type="OrthoDB" id="5984008at2759"/>
<evidence type="ECO:0000256" key="6">
    <source>
        <dbReference type="ARBA" id="ARBA00022989"/>
    </source>
</evidence>
<feature type="transmembrane region" description="Helical" evidence="13">
    <location>
        <begin position="378"/>
        <end position="398"/>
    </location>
</feature>
<comment type="caution">
    <text evidence="15">The sequence shown here is derived from an EMBL/GenBank/DDBJ whole genome shotgun (WGS) entry which is preliminary data.</text>
</comment>
<keyword evidence="5 13" id="KW-0812">Transmembrane</keyword>
<evidence type="ECO:0000256" key="1">
    <source>
        <dbReference type="ARBA" id="ARBA00004651"/>
    </source>
</evidence>
<evidence type="ECO:0000256" key="10">
    <source>
        <dbReference type="ARBA" id="ARBA00023180"/>
    </source>
</evidence>
<dbReference type="AlphaFoldDB" id="A0A8X6I5N9"/>
<dbReference type="SUPFAM" id="SSF53850">
    <property type="entry name" value="Periplasmic binding protein-like II"/>
    <property type="match status" value="1"/>
</dbReference>
<keyword evidence="11" id="KW-1071">Ligand-gated ion channel</keyword>
<evidence type="ECO:0000256" key="13">
    <source>
        <dbReference type="SAM" id="Phobius"/>
    </source>
</evidence>
<keyword evidence="3" id="KW-0813">Transport</keyword>
<feature type="transmembrane region" description="Helical" evidence="13">
    <location>
        <begin position="185"/>
        <end position="209"/>
    </location>
</feature>
<keyword evidence="6 13" id="KW-1133">Transmembrane helix</keyword>
<sequence length="414" mass="46783">MTFPSFLRVAIVPKKGIFDVNVTTNGKVIIHGGSENEMLELLSKALHFKYETLAPNDAAWGSKLENGSWSGAIGMVYRGEADLAIGKIAITEERASILDYSYPYDIEVLTFATKIPGLVQKYAAFIWPFSWGLWIGILTAVVFITIAIRFLLSKSYSYQHIAVSVFGNLIHQPLTIKQSKCRDKYLIAGWMLGSIFITFSYTAVLLSFLTIPQRKVGITQLNELADAVEKGSHKCLTFTGDSHVEIFLRSSQPSVQRMGELILKNNWRVIPVKSIVKEAISNGRTAVVAPKFFFENIMANQVLIALESLSSITRAIFFRKEFCCKRVIDKCIQKLSSGGFYHRYLEYQLYKRHFESEAGVEDSLNAVKSLSIKDMACAFFFLIFGYFLAFVACIAESIHYRKKNKKKRILIVFK</sequence>
<accession>A0A8X6I5N9</accession>
<protein>
    <recommendedName>
        <fullName evidence="14">Ionotropic glutamate receptor L-glutamate and glycine-binding domain-containing protein</fullName>
    </recommendedName>
</protein>
<dbReference type="InterPro" id="IPR019594">
    <property type="entry name" value="Glu/Gly-bd"/>
</dbReference>
<feature type="domain" description="Ionotropic glutamate receptor L-glutamate and glycine-binding" evidence="14">
    <location>
        <begin position="21"/>
        <end position="78"/>
    </location>
</feature>
<evidence type="ECO:0000256" key="7">
    <source>
        <dbReference type="ARBA" id="ARBA00023065"/>
    </source>
</evidence>
<dbReference type="PANTHER" id="PTHR42643:SF24">
    <property type="entry name" value="IONOTROPIC RECEPTOR 60A"/>
    <property type="match status" value="1"/>
</dbReference>
<keyword evidence="16" id="KW-1185">Reference proteome</keyword>
<dbReference type="SMART" id="SM00918">
    <property type="entry name" value="Lig_chan-Glu_bd"/>
    <property type="match status" value="1"/>
</dbReference>
<dbReference type="GO" id="GO:0005886">
    <property type="term" value="C:plasma membrane"/>
    <property type="evidence" value="ECO:0007669"/>
    <property type="project" value="UniProtKB-SubCell"/>
</dbReference>
<keyword evidence="4" id="KW-1003">Cell membrane</keyword>
<evidence type="ECO:0000256" key="11">
    <source>
        <dbReference type="ARBA" id="ARBA00023286"/>
    </source>
</evidence>
<keyword evidence="10" id="KW-0325">Glycoprotein</keyword>
<evidence type="ECO:0000259" key="14">
    <source>
        <dbReference type="SMART" id="SM00918"/>
    </source>
</evidence>
<reference evidence="15" key="1">
    <citation type="submission" date="2020-08" db="EMBL/GenBank/DDBJ databases">
        <title>Multicomponent nature underlies the extraordinary mechanical properties of spider dragline silk.</title>
        <authorList>
            <person name="Kono N."/>
            <person name="Nakamura H."/>
            <person name="Mori M."/>
            <person name="Yoshida Y."/>
            <person name="Ohtoshi R."/>
            <person name="Malay A.D."/>
            <person name="Moran D.A.P."/>
            <person name="Tomita M."/>
            <person name="Numata K."/>
            <person name="Arakawa K."/>
        </authorList>
    </citation>
    <scope>NUCLEOTIDE SEQUENCE</scope>
</reference>
<gene>
    <name evidence="15" type="primary">AVEN_227113_1</name>
    <name evidence="15" type="ORF">NPIL_604651</name>
</gene>
<dbReference type="InterPro" id="IPR001320">
    <property type="entry name" value="Iontro_rcpt_C"/>
</dbReference>
<evidence type="ECO:0000256" key="2">
    <source>
        <dbReference type="ARBA" id="ARBA00008685"/>
    </source>
</evidence>
<dbReference type="Proteomes" id="UP000887013">
    <property type="component" value="Unassembled WGS sequence"/>
</dbReference>
<evidence type="ECO:0000256" key="8">
    <source>
        <dbReference type="ARBA" id="ARBA00023136"/>
    </source>
</evidence>
<keyword evidence="7" id="KW-0406">Ion transport</keyword>
<feature type="transmembrane region" description="Helical" evidence="13">
    <location>
        <begin position="131"/>
        <end position="152"/>
    </location>
</feature>
<evidence type="ECO:0000256" key="12">
    <source>
        <dbReference type="ARBA" id="ARBA00023303"/>
    </source>
</evidence>
<evidence type="ECO:0000256" key="4">
    <source>
        <dbReference type="ARBA" id="ARBA00022475"/>
    </source>
</evidence>
<dbReference type="Pfam" id="PF00060">
    <property type="entry name" value="Lig_chan"/>
    <property type="match status" value="1"/>
</dbReference>
<evidence type="ECO:0000313" key="15">
    <source>
        <dbReference type="EMBL" id="GFS31351.1"/>
    </source>
</evidence>
<keyword evidence="12" id="KW-0407">Ion channel</keyword>
<evidence type="ECO:0000256" key="9">
    <source>
        <dbReference type="ARBA" id="ARBA00023170"/>
    </source>
</evidence>
<dbReference type="InterPro" id="IPR052192">
    <property type="entry name" value="Insect_Ionotropic_Sensory_Rcpt"/>
</dbReference>
<dbReference type="PANTHER" id="PTHR42643">
    <property type="entry name" value="IONOTROPIC RECEPTOR 20A-RELATED"/>
    <property type="match status" value="1"/>
</dbReference>
<name>A0A8X6I5N9_NEPPI</name>
<organism evidence="15 16">
    <name type="scientific">Nephila pilipes</name>
    <name type="common">Giant wood spider</name>
    <name type="synonym">Nephila maculata</name>
    <dbReference type="NCBI Taxonomy" id="299642"/>
    <lineage>
        <taxon>Eukaryota</taxon>
        <taxon>Metazoa</taxon>
        <taxon>Ecdysozoa</taxon>
        <taxon>Arthropoda</taxon>
        <taxon>Chelicerata</taxon>
        <taxon>Arachnida</taxon>
        <taxon>Araneae</taxon>
        <taxon>Araneomorphae</taxon>
        <taxon>Entelegynae</taxon>
        <taxon>Araneoidea</taxon>
        <taxon>Nephilidae</taxon>
        <taxon>Nephila</taxon>
    </lineage>
</organism>
<evidence type="ECO:0000256" key="3">
    <source>
        <dbReference type="ARBA" id="ARBA00022448"/>
    </source>
</evidence>
<keyword evidence="8 13" id="KW-0472">Membrane</keyword>
<dbReference type="GO" id="GO:0050906">
    <property type="term" value="P:detection of stimulus involved in sensory perception"/>
    <property type="evidence" value="ECO:0007669"/>
    <property type="project" value="UniProtKB-ARBA"/>
</dbReference>
<dbReference type="Pfam" id="PF10613">
    <property type="entry name" value="Lig_chan-Glu_bd"/>
    <property type="match status" value="1"/>
</dbReference>
<comment type="similarity">
    <text evidence="2">Belongs to the glutamate-gated ion channel (TC 1.A.10.1) family.</text>
</comment>
<dbReference type="GO" id="GO:0015276">
    <property type="term" value="F:ligand-gated monoatomic ion channel activity"/>
    <property type="evidence" value="ECO:0007669"/>
    <property type="project" value="InterPro"/>
</dbReference>
<dbReference type="EMBL" id="BMAW01087746">
    <property type="protein sequence ID" value="GFS31351.1"/>
    <property type="molecule type" value="Genomic_DNA"/>
</dbReference>